<dbReference type="WBParaSite" id="ACRNAN_scaffold3388.g32100.t2">
    <property type="protein sequence ID" value="ACRNAN_scaffold3388.g32100.t2"/>
    <property type="gene ID" value="ACRNAN_scaffold3388.g32100"/>
</dbReference>
<feature type="compositionally biased region" description="Polar residues" evidence="2">
    <location>
        <begin position="476"/>
        <end position="491"/>
    </location>
</feature>
<organism evidence="3 4">
    <name type="scientific">Acrobeloides nanus</name>
    <dbReference type="NCBI Taxonomy" id="290746"/>
    <lineage>
        <taxon>Eukaryota</taxon>
        <taxon>Metazoa</taxon>
        <taxon>Ecdysozoa</taxon>
        <taxon>Nematoda</taxon>
        <taxon>Chromadorea</taxon>
        <taxon>Rhabditida</taxon>
        <taxon>Tylenchina</taxon>
        <taxon>Cephalobomorpha</taxon>
        <taxon>Cephaloboidea</taxon>
        <taxon>Cephalobidae</taxon>
        <taxon>Acrobeloides</taxon>
    </lineage>
</organism>
<feature type="region of interest" description="Disordered" evidence="2">
    <location>
        <begin position="271"/>
        <end position="332"/>
    </location>
</feature>
<feature type="region of interest" description="Disordered" evidence="2">
    <location>
        <begin position="59"/>
        <end position="126"/>
    </location>
</feature>
<keyword evidence="1" id="KW-0175">Coiled coil</keyword>
<feature type="compositionally biased region" description="Polar residues" evidence="2">
    <location>
        <begin position="293"/>
        <end position="308"/>
    </location>
</feature>
<name>A0A914DRS7_9BILA</name>
<accession>A0A914DRS7</accession>
<evidence type="ECO:0000256" key="2">
    <source>
        <dbReference type="SAM" id="MobiDB-lite"/>
    </source>
</evidence>
<dbReference type="AlphaFoldDB" id="A0A914DRS7"/>
<feature type="compositionally biased region" description="Basic and acidic residues" evidence="2">
    <location>
        <begin position="87"/>
        <end position="100"/>
    </location>
</feature>
<feature type="region of interest" description="Disordered" evidence="2">
    <location>
        <begin position="476"/>
        <end position="499"/>
    </location>
</feature>
<proteinExistence type="predicted"/>
<feature type="coiled-coil region" evidence="1">
    <location>
        <begin position="343"/>
        <end position="370"/>
    </location>
</feature>
<evidence type="ECO:0000313" key="3">
    <source>
        <dbReference type="Proteomes" id="UP000887540"/>
    </source>
</evidence>
<reference evidence="4" key="1">
    <citation type="submission" date="2022-11" db="UniProtKB">
        <authorList>
            <consortium name="WormBaseParasite"/>
        </authorList>
    </citation>
    <scope>IDENTIFICATION</scope>
</reference>
<keyword evidence="3" id="KW-1185">Reference proteome</keyword>
<sequence>MDTSSKNLEDGEINSCDDFDLAILDNEDDVDRIIAEIKQSVLNNKDVDWRIPSLDEEMRKMKESGAFPGPSSTKKQKEDGEISSDEGPLKNDVRVMDKSPLRTTHAQFQKSPSRKLDGSSSSSRYRHRYRTRKRFHNEIDHNFVVSPRHSAFSPLPPPPLPPLLNETESTHSSISAGLIESRTTESVSWRKPQFIFSQKDTLYEPASSTKMENLCDNFEEINMEISNSGNSDVDEPNLPLPNIFNKDISNEQQVDEAEALRALLLSQVKRKQAEKNAQKPSSSMSRGEIPNVSEATTLTTEKQLIQSPESPPEHESNGSESPDQDTQEFQSEVDGHDEYQLDFVRIEETITDQLNDVEDLRRKLDFHRKKYDTNFKRKTRLQENIRLCDKAMDEHHGEILRLSQKIARMSRDLLQERKSELNKAEKFQDRMKKRLENLKLQNVRKMDSKQAKTLIIPLETQKNFLNDSLTEQLYSSKSSVGTNHQSSSLVNERTEPHSTLMEKEVVTSKTLSEPNVITNISTETNVPEMNSGRQKPVVSDNSSVSTKSNAFNHIAMHLDLGQYTNGETQQAEEIEANLLHRIMSRNRLRKDAVLNNNMSQVLDEARFEPNVELSNNIQEKSNKRLKSAMEKFKNTQHLSADQIRYSSICRRLNSFLPLCYYQLNGRCADHTCPWQHERDYLLSDQEILRGILQLSLSKCPNNLTHAEFAAKLLDEDTLENIIDNLFEKIPDLSERIEYFLDSLQPIRKPIPTAADDAIRYEIPERLKNNL</sequence>
<protein>
    <submittedName>
        <fullName evidence="4">Putative zinc-finger domain-containing protein</fullName>
    </submittedName>
</protein>
<evidence type="ECO:0000256" key="1">
    <source>
        <dbReference type="SAM" id="Coils"/>
    </source>
</evidence>
<dbReference type="Proteomes" id="UP000887540">
    <property type="component" value="Unplaced"/>
</dbReference>
<evidence type="ECO:0000313" key="4">
    <source>
        <dbReference type="WBParaSite" id="ACRNAN_scaffold3388.g32100.t2"/>
    </source>
</evidence>